<keyword evidence="2" id="KW-1185">Reference proteome</keyword>
<dbReference type="AlphaFoldDB" id="A0AA39VYZ5"/>
<dbReference type="EMBL" id="JAUESC010000004">
    <property type="protein sequence ID" value="KAK0597445.1"/>
    <property type="molecule type" value="Genomic_DNA"/>
</dbReference>
<comment type="caution">
    <text evidence="1">The sequence shown here is derived from an EMBL/GenBank/DDBJ whole genome shotgun (WGS) entry which is preliminary data.</text>
</comment>
<evidence type="ECO:0000313" key="2">
    <source>
        <dbReference type="Proteomes" id="UP001168877"/>
    </source>
</evidence>
<reference evidence="1" key="2">
    <citation type="submission" date="2023-06" db="EMBL/GenBank/DDBJ databases">
        <authorList>
            <person name="Swenson N.G."/>
            <person name="Wegrzyn J.L."/>
            <person name="Mcevoy S.L."/>
        </authorList>
    </citation>
    <scope>NUCLEOTIDE SEQUENCE</scope>
    <source>
        <strain evidence="1">NS2018</strain>
        <tissue evidence="1">Leaf</tissue>
    </source>
</reference>
<proteinExistence type="predicted"/>
<reference evidence="1" key="1">
    <citation type="journal article" date="2022" name="Plant J.">
        <title>Strategies of tolerance reflected in two North American maple genomes.</title>
        <authorList>
            <person name="McEvoy S.L."/>
            <person name="Sezen U.U."/>
            <person name="Trouern-Trend A."/>
            <person name="McMahon S.M."/>
            <person name="Schaberg P.G."/>
            <person name="Yang J."/>
            <person name="Wegrzyn J.L."/>
            <person name="Swenson N.G."/>
        </authorList>
    </citation>
    <scope>NUCLEOTIDE SEQUENCE</scope>
    <source>
        <strain evidence="1">NS2018</strain>
    </source>
</reference>
<evidence type="ECO:0000313" key="1">
    <source>
        <dbReference type="EMBL" id="KAK0597445.1"/>
    </source>
</evidence>
<accession>A0AA39VYZ5</accession>
<sequence length="153" mass="17527">MKSQNCHCHHHHQPVFDLLPDSVVDYILYGDKIRRGRLLGPITETTSGYRTNQRWVDLVCRSQTITSVDTGTSLPDPSVTQELYETMDPYPRYPLRTQLNVRYSPSDGVPLSDPTLYHTVVGSLVYLTITRPDIAYAVYIAAWYVHQFVTYSC</sequence>
<organism evidence="1 2">
    <name type="scientific">Acer saccharum</name>
    <name type="common">Sugar maple</name>
    <dbReference type="NCBI Taxonomy" id="4024"/>
    <lineage>
        <taxon>Eukaryota</taxon>
        <taxon>Viridiplantae</taxon>
        <taxon>Streptophyta</taxon>
        <taxon>Embryophyta</taxon>
        <taxon>Tracheophyta</taxon>
        <taxon>Spermatophyta</taxon>
        <taxon>Magnoliopsida</taxon>
        <taxon>eudicotyledons</taxon>
        <taxon>Gunneridae</taxon>
        <taxon>Pentapetalae</taxon>
        <taxon>rosids</taxon>
        <taxon>malvids</taxon>
        <taxon>Sapindales</taxon>
        <taxon>Sapindaceae</taxon>
        <taxon>Hippocastanoideae</taxon>
        <taxon>Acereae</taxon>
        <taxon>Acer</taxon>
    </lineage>
</organism>
<dbReference type="Proteomes" id="UP001168877">
    <property type="component" value="Unassembled WGS sequence"/>
</dbReference>
<name>A0AA39VYZ5_ACESA</name>
<protein>
    <submittedName>
        <fullName evidence="1">Uncharacterized protein</fullName>
    </submittedName>
</protein>
<gene>
    <name evidence="1" type="ORF">LWI29_025348</name>
</gene>